<keyword evidence="2" id="KW-1133">Transmembrane helix</keyword>
<dbReference type="InterPro" id="IPR025436">
    <property type="entry name" value="DUF4179"/>
</dbReference>
<dbReference type="EMBL" id="CP058649">
    <property type="protein sequence ID" value="QUI21592.1"/>
    <property type="molecule type" value="Genomic_DNA"/>
</dbReference>
<name>A0A8J8MHL1_9FIRM</name>
<evidence type="ECO:0000256" key="2">
    <source>
        <dbReference type="SAM" id="Phobius"/>
    </source>
</evidence>
<proteinExistence type="predicted"/>
<evidence type="ECO:0000259" key="3">
    <source>
        <dbReference type="Pfam" id="PF13786"/>
    </source>
</evidence>
<dbReference type="AlphaFoldDB" id="A0A8J8MHL1"/>
<evidence type="ECO:0000313" key="5">
    <source>
        <dbReference type="EMBL" id="QUI21592.1"/>
    </source>
</evidence>
<keyword evidence="2" id="KW-0472">Membrane</keyword>
<evidence type="ECO:0000313" key="6">
    <source>
        <dbReference type="Proteomes" id="UP000683246"/>
    </source>
</evidence>
<evidence type="ECO:0000259" key="4">
    <source>
        <dbReference type="Pfam" id="PF18705"/>
    </source>
</evidence>
<reference evidence="5" key="1">
    <citation type="submission" date="2020-07" db="EMBL/GenBank/DDBJ databases">
        <title>Vallitalea pronyensis genome.</title>
        <authorList>
            <person name="Postec A."/>
        </authorList>
    </citation>
    <scope>NUCLEOTIDE SEQUENCE</scope>
    <source>
        <strain evidence="5">FatNI3</strain>
    </source>
</reference>
<dbReference type="Gene3D" id="2.60.40.1630">
    <property type="entry name" value="bacillus anthracis domain"/>
    <property type="match status" value="1"/>
</dbReference>
<gene>
    <name evidence="5" type="ORF">HZI73_04480</name>
</gene>
<dbReference type="RefSeq" id="WP_212697063.1">
    <property type="nucleotide sequence ID" value="NZ_CP058649.1"/>
</dbReference>
<dbReference type="Proteomes" id="UP000683246">
    <property type="component" value="Chromosome"/>
</dbReference>
<sequence>MRKESNQELSVEEVKLEEQIVDSIGDNIEKIEPNIPKKSYKKIVTISSILFITCVGVLGYLANQGLLTPKSLHERYQINDSGAIQAIRSDFIQEIGVSHEYKGLTFTVDHIIVDEKRLMILYTIKSNRKKGFLNNIYYEISDGEGKRLPLSQSYPLLNMDLSKHKTYQDHLSFVFNESKIPERIQLDLNLQTSESDTVTEPEDSMKEDKTDNSYEWHVSIPVDHKPFQDKKIVYDLQKSCMINNQKIHIDGLTIYPTIAVVSMRYDPQNTKKIFELVDFKIMDGSKAFTRGVDGLLSAGSDHNLNMYFESNYFETDNKKLSLTGTGIRALDKDKLKVIVDIDNKKVIQSPNNQLTLDDINSNYITLRHKIDGLQFDMKFMDGEGNMHQTNSQGYSTDSEGYSNLFYLPKNKKLMSPLTLTIISYPTITEHPFEVKILE</sequence>
<dbReference type="InterPro" id="IPR040680">
    <property type="entry name" value="DUF5643"/>
</dbReference>
<feature type="transmembrane region" description="Helical" evidence="2">
    <location>
        <begin position="43"/>
        <end position="62"/>
    </location>
</feature>
<feature type="region of interest" description="Disordered" evidence="1">
    <location>
        <begin position="191"/>
        <end position="210"/>
    </location>
</feature>
<keyword evidence="6" id="KW-1185">Reference proteome</keyword>
<dbReference type="KEGG" id="vpy:HZI73_04480"/>
<accession>A0A8J8MHL1</accession>
<protein>
    <submittedName>
        <fullName evidence="5">DUF4179 domain-containing protein</fullName>
    </submittedName>
</protein>
<dbReference type="Pfam" id="PF18705">
    <property type="entry name" value="DUF5643"/>
    <property type="match status" value="1"/>
</dbReference>
<keyword evidence="2" id="KW-0812">Transmembrane</keyword>
<dbReference type="Pfam" id="PF13786">
    <property type="entry name" value="DUF4179"/>
    <property type="match status" value="1"/>
</dbReference>
<organism evidence="5 6">
    <name type="scientific">Vallitalea pronyensis</name>
    <dbReference type="NCBI Taxonomy" id="1348613"/>
    <lineage>
        <taxon>Bacteria</taxon>
        <taxon>Bacillati</taxon>
        <taxon>Bacillota</taxon>
        <taxon>Clostridia</taxon>
        <taxon>Lachnospirales</taxon>
        <taxon>Vallitaleaceae</taxon>
        <taxon>Vallitalea</taxon>
    </lineage>
</organism>
<feature type="domain" description="DUF4179" evidence="3">
    <location>
        <begin position="37"/>
        <end position="126"/>
    </location>
</feature>
<feature type="domain" description="DUF5643" evidence="4">
    <location>
        <begin position="232"/>
        <end position="337"/>
    </location>
</feature>
<evidence type="ECO:0000256" key="1">
    <source>
        <dbReference type="SAM" id="MobiDB-lite"/>
    </source>
</evidence>